<comment type="caution">
    <text evidence="2">The sequence shown here is derived from an EMBL/GenBank/DDBJ whole genome shotgun (WGS) entry which is preliminary data.</text>
</comment>
<protein>
    <submittedName>
        <fullName evidence="2">Uncharacterized protein</fullName>
    </submittedName>
</protein>
<evidence type="ECO:0000313" key="2">
    <source>
        <dbReference type="EMBL" id="GHF33430.1"/>
    </source>
</evidence>
<keyword evidence="3" id="KW-1185">Reference proteome</keyword>
<dbReference type="EMBL" id="BNBI01000023">
    <property type="protein sequence ID" value="GHF33430.1"/>
    <property type="molecule type" value="Genomic_DNA"/>
</dbReference>
<accession>A0A919AZK3</accession>
<dbReference type="Proteomes" id="UP000630718">
    <property type="component" value="Unassembled WGS sequence"/>
</dbReference>
<feature type="compositionally biased region" description="Low complexity" evidence="1">
    <location>
        <begin position="87"/>
        <end position="106"/>
    </location>
</feature>
<reference evidence="2" key="1">
    <citation type="journal article" date="2014" name="Int. J. Syst. Evol. Microbiol.">
        <title>Complete genome sequence of Corynebacterium casei LMG S-19264T (=DSM 44701T), isolated from a smear-ripened cheese.</title>
        <authorList>
            <consortium name="US DOE Joint Genome Institute (JGI-PGF)"/>
            <person name="Walter F."/>
            <person name="Albersmeier A."/>
            <person name="Kalinowski J."/>
            <person name="Ruckert C."/>
        </authorList>
    </citation>
    <scope>NUCLEOTIDE SEQUENCE</scope>
    <source>
        <strain evidence="2">JCM 4477</strain>
    </source>
</reference>
<dbReference type="AlphaFoldDB" id="A0A919AZK3"/>
<sequence length="106" mass="11299">MHADKLFHAGFAATMELPRFVRGFLGSHGAVDYVLDTRGQRRTFEKTVLGIAGGAAVASALIARERRKVAEQRRLGPKGACWTRTDPTAGGSASSSSPRCTPSSPR</sequence>
<evidence type="ECO:0000313" key="3">
    <source>
        <dbReference type="Proteomes" id="UP000630718"/>
    </source>
</evidence>
<gene>
    <name evidence="2" type="ORF">GCM10018772_68820</name>
</gene>
<name>A0A919AZK3_9ACTN</name>
<feature type="region of interest" description="Disordered" evidence="1">
    <location>
        <begin position="71"/>
        <end position="106"/>
    </location>
</feature>
<evidence type="ECO:0000256" key="1">
    <source>
        <dbReference type="SAM" id="MobiDB-lite"/>
    </source>
</evidence>
<organism evidence="2 3">
    <name type="scientific">Streptomyces fumanus</name>
    <dbReference type="NCBI Taxonomy" id="67302"/>
    <lineage>
        <taxon>Bacteria</taxon>
        <taxon>Bacillati</taxon>
        <taxon>Actinomycetota</taxon>
        <taxon>Actinomycetes</taxon>
        <taxon>Kitasatosporales</taxon>
        <taxon>Streptomycetaceae</taxon>
        <taxon>Streptomyces</taxon>
    </lineage>
</organism>
<reference evidence="2" key="2">
    <citation type="submission" date="2020-09" db="EMBL/GenBank/DDBJ databases">
        <authorList>
            <person name="Sun Q."/>
            <person name="Ohkuma M."/>
        </authorList>
    </citation>
    <scope>NUCLEOTIDE SEQUENCE</scope>
    <source>
        <strain evidence="2">JCM 4477</strain>
    </source>
</reference>
<proteinExistence type="predicted"/>